<sequence>MTTLSVGSSMATEVVTAKYRFLVLLYQLGGEASWSEIFSHWRNSEISRYADELIKKGLIVDRWEKNKRIFKITENGITLVKKILEIEMMVAQ</sequence>
<dbReference type="Gene3D" id="1.10.10.10">
    <property type="entry name" value="Winged helix-like DNA-binding domain superfamily/Winged helix DNA-binding domain"/>
    <property type="match status" value="1"/>
</dbReference>
<evidence type="ECO:0000313" key="1">
    <source>
        <dbReference type="EMBL" id="CAG38162.1"/>
    </source>
</evidence>
<reference evidence="1" key="1">
    <citation type="journal article" date="2004" name="Archaea">
        <title>Genomic comparison of archaeal conjugative plasmids from Sulfolobus.</title>
        <authorList>
            <person name="Greve B."/>
            <person name="Jensen S."/>
            <person name="Bruegger K."/>
            <person name="Zillig W."/>
            <person name="Garrett R.A."/>
        </authorList>
    </citation>
    <scope>NUCLEOTIDE SEQUENCE [LARGE SCALE GENOMIC DNA]</scope>
    <source>
        <plasmid evidence="1">pKEF9</plasmid>
    </source>
</reference>
<accession>Q5W2Y4</accession>
<dbReference type="SUPFAM" id="SSF46785">
    <property type="entry name" value="Winged helix' DNA-binding domain"/>
    <property type="match status" value="1"/>
</dbReference>
<organism evidence="1">
    <name type="scientific">Saccharolobus islandicus</name>
    <name type="common">Sulfolobus islandicus</name>
    <dbReference type="NCBI Taxonomy" id="43080"/>
    <lineage>
        <taxon>Archaea</taxon>
        <taxon>Thermoproteota</taxon>
        <taxon>Thermoprotei</taxon>
        <taxon>Sulfolobales</taxon>
        <taxon>Sulfolobaceae</taxon>
        <taxon>Saccharolobus</taxon>
    </lineage>
</organism>
<name>Q5W2Y4_SACIS</name>
<dbReference type="EMBL" id="AJ748321">
    <property type="protein sequence ID" value="CAG38162.1"/>
    <property type="molecule type" value="Genomic_DNA"/>
</dbReference>
<dbReference type="AlphaFoldDB" id="Q5W2Y4"/>
<protein>
    <recommendedName>
        <fullName evidence="2">ArnR1-like winged helix-turn-helix domain-containing protein</fullName>
    </recommendedName>
</protein>
<dbReference type="InterPro" id="IPR036388">
    <property type="entry name" value="WH-like_DNA-bd_sf"/>
</dbReference>
<keyword evidence="1" id="KW-0614">Plasmid</keyword>
<proteinExistence type="predicted"/>
<evidence type="ECO:0008006" key="2">
    <source>
        <dbReference type="Google" id="ProtNLM"/>
    </source>
</evidence>
<geneLocation type="plasmid" evidence="1">
    <name>pKEF9</name>
</geneLocation>
<dbReference type="InterPro" id="IPR036390">
    <property type="entry name" value="WH_DNA-bd_sf"/>
</dbReference>